<evidence type="ECO:0000259" key="5">
    <source>
        <dbReference type="PROSITE" id="PS51194"/>
    </source>
</evidence>
<evidence type="ECO:0000313" key="7">
    <source>
        <dbReference type="EMBL" id="CAE7231187.1"/>
    </source>
</evidence>
<evidence type="ECO:0000313" key="8">
    <source>
        <dbReference type="Proteomes" id="UP000604046"/>
    </source>
</evidence>
<dbReference type="GO" id="GO:0016020">
    <property type="term" value="C:membrane"/>
    <property type="evidence" value="ECO:0007669"/>
    <property type="project" value="InterPro"/>
</dbReference>
<proteinExistence type="predicted"/>
<dbReference type="PRINTS" id="PR00906">
    <property type="entry name" value="SECA"/>
</dbReference>
<feature type="domain" description="Helicase C-terminal" evidence="5">
    <location>
        <begin position="1010"/>
        <end position="1169"/>
    </location>
</feature>
<evidence type="ECO:0000256" key="4">
    <source>
        <dbReference type="SAM" id="Coils"/>
    </source>
</evidence>
<dbReference type="InterPro" id="IPR011115">
    <property type="entry name" value="SecA_DEAD"/>
</dbReference>
<dbReference type="GO" id="GO:0006605">
    <property type="term" value="P:protein targeting"/>
    <property type="evidence" value="ECO:0007669"/>
    <property type="project" value="InterPro"/>
</dbReference>
<evidence type="ECO:0000259" key="6">
    <source>
        <dbReference type="PROSITE" id="PS51196"/>
    </source>
</evidence>
<evidence type="ECO:0000256" key="2">
    <source>
        <dbReference type="ARBA" id="ARBA00022927"/>
    </source>
</evidence>
<dbReference type="OrthoDB" id="419440at2759"/>
<dbReference type="EMBL" id="CAJNDS010000737">
    <property type="protein sequence ID" value="CAE7231187.1"/>
    <property type="molecule type" value="Genomic_DNA"/>
</dbReference>
<feature type="coiled-coil region" evidence="4">
    <location>
        <begin position="834"/>
        <end position="886"/>
    </location>
</feature>
<reference evidence="7" key="1">
    <citation type="submission" date="2021-02" db="EMBL/GenBank/DDBJ databases">
        <authorList>
            <person name="Dougan E. K."/>
            <person name="Rhodes N."/>
            <person name="Thang M."/>
            <person name="Chan C."/>
        </authorList>
    </citation>
    <scope>NUCLEOTIDE SEQUENCE</scope>
</reference>
<dbReference type="GO" id="GO:0005524">
    <property type="term" value="F:ATP binding"/>
    <property type="evidence" value="ECO:0007669"/>
    <property type="project" value="InterPro"/>
</dbReference>
<dbReference type="InterPro" id="IPR001650">
    <property type="entry name" value="Helicase_C-like"/>
</dbReference>
<dbReference type="GO" id="GO:0006886">
    <property type="term" value="P:intracellular protein transport"/>
    <property type="evidence" value="ECO:0007669"/>
    <property type="project" value="InterPro"/>
</dbReference>
<dbReference type="PROSITE" id="PS00018">
    <property type="entry name" value="EF_HAND_1"/>
    <property type="match status" value="1"/>
</dbReference>
<accession>A0A812KIW3</accession>
<dbReference type="GO" id="GO:0017038">
    <property type="term" value="P:protein import"/>
    <property type="evidence" value="ECO:0007669"/>
    <property type="project" value="InterPro"/>
</dbReference>
<dbReference type="Pfam" id="PF07517">
    <property type="entry name" value="SecA_DEAD"/>
    <property type="match status" value="1"/>
</dbReference>
<dbReference type="PROSITE" id="PS51194">
    <property type="entry name" value="HELICASE_CTER"/>
    <property type="match status" value="1"/>
</dbReference>
<keyword evidence="2" id="KW-0653">Protein transport</keyword>
<dbReference type="PROSITE" id="PS51196">
    <property type="entry name" value="SECA_MOTOR_DEAD"/>
    <property type="match status" value="1"/>
</dbReference>
<dbReference type="PANTHER" id="PTHR30612">
    <property type="entry name" value="SECA INNER MEMBRANE COMPONENT OF SEC PROTEIN SECRETION SYSTEM"/>
    <property type="match status" value="1"/>
</dbReference>
<keyword evidence="8" id="KW-1185">Reference proteome</keyword>
<evidence type="ECO:0000256" key="3">
    <source>
        <dbReference type="ARBA" id="ARBA00023010"/>
    </source>
</evidence>
<dbReference type="Gene3D" id="3.40.50.300">
    <property type="entry name" value="P-loop containing nucleotide triphosphate hydrolases"/>
    <property type="match status" value="3"/>
</dbReference>
<organism evidence="7 8">
    <name type="scientific">Symbiodinium natans</name>
    <dbReference type="NCBI Taxonomy" id="878477"/>
    <lineage>
        <taxon>Eukaryota</taxon>
        <taxon>Sar</taxon>
        <taxon>Alveolata</taxon>
        <taxon>Dinophyceae</taxon>
        <taxon>Suessiales</taxon>
        <taxon>Symbiodiniaceae</taxon>
        <taxon>Symbiodinium</taxon>
    </lineage>
</organism>
<feature type="coiled-coil region" evidence="4">
    <location>
        <begin position="1649"/>
        <end position="1690"/>
    </location>
</feature>
<dbReference type="PANTHER" id="PTHR30612:SF0">
    <property type="entry name" value="CHLOROPLAST PROTEIN-TRANSPORTING ATPASE"/>
    <property type="match status" value="1"/>
</dbReference>
<dbReference type="Gene3D" id="3.90.1440.10">
    <property type="entry name" value="SecA, preprotein cross-linking domain"/>
    <property type="match status" value="1"/>
</dbReference>
<protein>
    <submittedName>
        <fullName evidence="7">SecA protein</fullName>
    </submittedName>
</protein>
<keyword evidence="1" id="KW-0963">Cytoplasm</keyword>
<dbReference type="InterPro" id="IPR027417">
    <property type="entry name" value="P-loop_NTPase"/>
</dbReference>
<sequence length="2984" mass="335064">MTGFGSPEETRCGQQLLIDLLFCQVRFSDGKAIARLETLKFLLEGEDFRTVQRFATVFSLRVLEQKDPAFKMDVVLRLIAESQAYRKPKLIDTLSDMPVTAWPRRLQQELIRLQVGEKGYASSSEKYKKGLVEMLSRLREQKGEDFFQVFLEFMAKLQGKHIKPLCRLLAKLLGKGASLRNLQQLRDEATADNADSWEMLLFQNDGPKDRDLLVSELLELMKADNKSCDGGVNAAVAKFIDDACFPRLLHNVGYRETDGGYCVDLGRKAPRTFDKDETWTKKDLCDWTREDVSGWAKAFKDNAGENDLRRLSLRGDQSQSILAEVLSVLVRAVQLFSNLVPRVTQLMAVVLLLSGENKGMLANVSTGEGKTLITVMLATILGLCGKSVDVVTSSKVLAVRDSKPRDTQTREGYADFYQCFNLVCSNNCDDECEQSEEERKRRYEEADIMYGEVGCFQRDILLSQFFGKAIRIGSGLADALILDEVDNMMIDNATKTLYISHHITDMRHLRDLFMRIWTAVHGPEYAFTEDNVRKIMQYMKNITASCQEIRINHCMLAASLRIEQPAGITASAWQEVQKFCQGERAVQVSESFEVELLDNQTYPRDDIVDGLKCIIAAEAAAAEKAVDPWESELSQQEADALDSLLRLLNLGAMEETGAKTTKIPIPRTLKKFVSRNLRTWIENAYLAKFIKDDDQYIVGDADSQKLGEILIMDKDIGVEQKTSKWGKGLHQFLQLKHGGKLSDESLKAVFMSNMKYFQSYDLLYGMSGTIGGEMERRIIHRTYDVDFFELPRFREYLFELDDEAFSVSATQSEWLQNIVNNIDENMDQQKTYSAEDKDDKLKRELVQLEKAEQRDQAKLTEVKAECLKIQQKQEQLQGDIEALEKVAAVGARYAQIDAEGLSLDKSTQEVQSCADMLAASDDQSLLKPGEEVEQVSVQLQGFLLRRKQPNSEGEEGSFSCKEEIRMLGIPGKINARKKDLALLDKQLKPLAEKRHFCESSLDSLSSDIQAFTQELKAAEADGKMRCKRAILVICESVEASKKIEERVRKAFADPEQYGVYRYDRAYRPFEKSRLEAGDIVVATNIAGRGTDLGVSKQVERNGGLHVIMAFMPSNDRVRRQGLGRTARAGHKGTGTYIVLCADGAHAGKSVDEIMRYWDDQEYERLLAIEGERFPKIKVEDALFNKFLRLTEEIKESDACSKKLQLASLQNKWAMWLNEHEHLFNAAHKPGTQQKIDEAYLQFEDQVRSKLQDGPYGLVEEPGELSKWGRMLLDKGKASQAFDCFQQIVRDHPDFSEMAYYYQSIAIIYQDGGLAGKRRAKELLTKARAALCERRGNVTGRVQILKSINNIARRNAGGMVNYFAKQQEGEARCLSKHIEAIDHAMGAEEVVPEHFNLPGTAGSASAQLMSELRDLGILKGPRLSKKLRVGSEILQSGHDAWRRVEEFQAEDRRALNALKSRKGQHKDLVESLQRRIELCGRLLPSASGSLSSLLAHGSRGSWSYKRCAAMAGLSYEDFVLATEILQKAEVISDRQLFRASSSSDSCQTSLVPFPDVFISAKEEILTSIERKLAESAEDSGNWKSRKIDASFFATSLYSREKFMQDASDIVKEEDRIKISEDVELKLAGQLQHESFQNSGVKVRDVLASEARRLAQERQSHSEALSKLRAQMAASSQESDKANRELRRLEAHLETCDGTVPKAELEERLVQETGCTLEAVRGILHFLEHYERLTIDHNSIRKKLADAKNKSIFMGFENSIHAFLLEEKDVEVAPGRRVLLKNNGFAAKQDVLLGIRVLANCLQKADPSMESNVRAILLQAGLDAGVKFEAIRSYRVHSFSQPDALDRISMALAKISIPVEEVAKRRVSALELGCSPALQRNGILIKRRLRELMDEAAARGESAVEVSGDSFLLPDDDGTRVMDEEEFEMMRTIMQDAQIVKTTLAEILRGKDMDKPPPPELERIFTVMYQNHGRITDRNPILKDPKEASQELYARLRELRVILPERVHWRLSSDPASRENYVKQKVEEVVCKVFDLKREDDWAHGLESYIAGGLSESKNKELDEKIDAVTSMIKQAAGMMRTLPDIKVKQKNLSQMFSDGKVPPEVMEYAEMCFDKVLEYEEDKGFMDWDCFFVVLIGVAQIVAGVALEVLTGGAAHCIAQGVIAEGIGDIVFAINAWAAGSFSWNAYGQHKVQSLMISLLTAGVGSLMSKGAQAGKMGIGLATKTAVTKAIYKEAMINIIVGVADAATSIGAEEMGKAVIDQLANVHFAKHFEEFIRGPEYQLAAKKVKQTLKEFYDRYGMDSKAEIDACISSTLQDLMSGTLGSKIHGQVSRVAQGVSQGLATAATKLARAKGSKAKVLGTVAKATNTVVSAARYGNELIQLCSLSTDFFNHLDLKLARLDKAMNAKVRNGTYKIDVNSLKQQQVDICFADVAKKDMEDVDDQLHEAFKMKIRQGFLQPAVQGLMNMAMKSVTQVLTSPFSKAMERLEKHCSERAELCQQQIMMQNEQQVAALTSRQLCALRERGDILDTTALKKQLGTKQFQRILEDPQIVANFKGQSLRALLRDHGSAVKLLVRKGELYVVLPSYKEMCLSLEKGQVRFASNTHTVAIAAKKLGRTIELCTLNLDGSIQPLEGTKDKFMPSQSTSKGGSIKLAFIPGENGQEGHYAPLVQGQDGKWEAVDIKQNVASRDACFAQSMIWTQECERRGKDHASKVATDQMRIDGYYKSLGSFARNNPEVKDMYMQGSSIKRSRVVGGVTVASVTSDFERRHVDTAAATPDDLMEKHWRRQYPPGKLKPEYVDRNSVFLSNQGASLFLGDLSNLSSLPCPQPRGNQGWFTTAAYQHLQFAETFWLPRENVDNLVSQIQLGRPNAHVPIRQYIDGQNQDHYFFLQRKPLNASYRYQLATRVDKKGNRQVNHFHGALEVQNPTTVSLEWGYSQVGRPLPGGPGQFCPRWKNWKNVVKWYTAPTWRQEYQNTTDWNNL</sequence>
<dbReference type="InterPro" id="IPR000185">
    <property type="entry name" value="SecA"/>
</dbReference>
<dbReference type="SUPFAM" id="SSF52540">
    <property type="entry name" value="P-loop containing nucleoside triphosphate hydrolases"/>
    <property type="match status" value="2"/>
</dbReference>
<dbReference type="InterPro" id="IPR014018">
    <property type="entry name" value="SecA_motor_DEAD"/>
</dbReference>
<keyword evidence="3" id="KW-0811">Translocation</keyword>
<name>A0A812KIW3_9DINO</name>
<keyword evidence="4" id="KW-0175">Coiled coil</keyword>
<evidence type="ECO:0000256" key="1">
    <source>
        <dbReference type="ARBA" id="ARBA00022490"/>
    </source>
</evidence>
<dbReference type="SMART" id="SM00957">
    <property type="entry name" value="SecA_DEAD"/>
    <property type="match status" value="1"/>
</dbReference>
<feature type="domain" description="SecA family profile" evidence="6">
    <location>
        <begin position="252"/>
        <end position="1166"/>
    </location>
</feature>
<comment type="caution">
    <text evidence="7">The sequence shown here is derived from an EMBL/GenBank/DDBJ whole genome shotgun (WGS) entry which is preliminary data.</text>
</comment>
<dbReference type="InterPro" id="IPR018247">
    <property type="entry name" value="EF_Hand_1_Ca_BS"/>
</dbReference>
<gene>
    <name evidence="7" type="primary">secA</name>
    <name evidence="7" type="ORF">SNAT2548_LOCUS9462</name>
</gene>
<dbReference type="Proteomes" id="UP000604046">
    <property type="component" value="Unassembled WGS sequence"/>
</dbReference>
<keyword evidence="2" id="KW-0813">Transport</keyword>